<dbReference type="Gene3D" id="1.20.1280.50">
    <property type="match status" value="1"/>
</dbReference>
<dbReference type="PANTHER" id="PTHR20872">
    <property type="match status" value="1"/>
</dbReference>
<dbReference type="PROSITE" id="PS50181">
    <property type="entry name" value="FBOX"/>
    <property type="match status" value="1"/>
</dbReference>
<dbReference type="InterPro" id="IPR001810">
    <property type="entry name" value="F-box_dom"/>
</dbReference>
<dbReference type="KEGG" id="pvt:110085718"/>
<gene>
    <name evidence="3" type="primary">LOC110085718</name>
</gene>
<dbReference type="PANTHER" id="PTHR20872:SF1">
    <property type="entry name" value="F-BOX DOMAIN-CONTAINING PROTEIN"/>
    <property type="match status" value="1"/>
</dbReference>
<protein>
    <submittedName>
        <fullName evidence="3">F-box/LRR-repeat protein 8-like</fullName>
    </submittedName>
</protein>
<evidence type="ECO:0000313" key="3">
    <source>
        <dbReference type="RefSeq" id="XP_020661795.2"/>
    </source>
</evidence>
<evidence type="ECO:0000259" key="1">
    <source>
        <dbReference type="PROSITE" id="PS50181"/>
    </source>
</evidence>
<feature type="domain" description="F-box" evidence="1">
    <location>
        <begin position="6"/>
        <end position="52"/>
    </location>
</feature>
<evidence type="ECO:0000313" key="2">
    <source>
        <dbReference type="Proteomes" id="UP001652642"/>
    </source>
</evidence>
<sequence length="386" mass="44100">MMSSDLHLWNFMPAEVLAHVFSFLPARDRHSVSRVCKHWAAAVSASSVWSFTEINCESEKEEGEDEGDTASFLLKMIQVHMGHIRYFKIVLDISLELNRRLACTILDVMAWSGCRLQAFHIVCYGKNPFFYSGQDVLQSFRRLLQSLDKILLQHMDFRQMPFILDNHTVGLMGSCAPNLRTLLINNHSPGLLMLRQEIIVDVLKACPKLCILGVSYVALSRDLFRELLKPTREPFKFLDLFYNGLDTDIPEELWTAMRERHPSFRVGLEFAATVPTRKMSQILKPCLPVAALRFNGFTHMADQVRLVASIYGRTLEKLVLHSAPSDNLNASLIQLARACVHLREIHCFCLVDQGVVVAFRRHCKNLNRYTLSTSLFFCDNPPTIVQ</sequence>
<dbReference type="SUPFAM" id="SSF52047">
    <property type="entry name" value="RNI-like"/>
    <property type="match status" value="1"/>
</dbReference>
<dbReference type="InterPro" id="IPR032675">
    <property type="entry name" value="LRR_dom_sf"/>
</dbReference>
<accession>A0A6J0UR96</accession>
<dbReference type="RefSeq" id="XP_020661795.2">
    <property type="nucleotide sequence ID" value="XM_020806136.2"/>
</dbReference>
<dbReference type="SMART" id="SM00256">
    <property type="entry name" value="FBOX"/>
    <property type="match status" value="1"/>
</dbReference>
<dbReference type="InParanoid" id="A0A6J0UR96"/>
<dbReference type="OrthoDB" id="3219396at2759"/>
<proteinExistence type="predicted"/>
<reference evidence="3" key="1">
    <citation type="submission" date="2025-08" db="UniProtKB">
        <authorList>
            <consortium name="RefSeq"/>
        </authorList>
    </citation>
    <scope>IDENTIFICATION</scope>
</reference>
<keyword evidence="2" id="KW-1185">Reference proteome</keyword>
<dbReference type="Pfam" id="PF12937">
    <property type="entry name" value="F-box-like"/>
    <property type="match status" value="1"/>
</dbReference>
<organism evidence="2 3">
    <name type="scientific">Pogona vitticeps</name>
    <name type="common">central bearded dragon</name>
    <dbReference type="NCBI Taxonomy" id="103695"/>
    <lineage>
        <taxon>Eukaryota</taxon>
        <taxon>Metazoa</taxon>
        <taxon>Chordata</taxon>
        <taxon>Craniata</taxon>
        <taxon>Vertebrata</taxon>
        <taxon>Euteleostomi</taxon>
        <taxon>Lepidosauria</taxon>
        <taxon>Squamata</taxon>
        <taxon>Bifurcata</taxon>
        <taxon>Unidentata</taxon>
        <taxon>Episquamata</taxon>
        <taxon>Toxicofera</taxon>
        <taxon>Iguania</taxon>
        <taxon>Acrodonta</taxon>
        <taxon>Agamidae</taxon>
        <taxon>Amphibolurinae</taxon>
        <taxon>Pogona</taxon>
    </lineage>
</organism>
<dbReference type="SUPFAM" id="SSF81383">
    <property type="entry name" value="F-box domain"/>
    <property type="match status" value="1"/>
</dbReference>
<dbReference type="Proteomes" id="UP001652642">
    <property type="component" value="Chromosome 10"/>
</dbReference>
<name>A0A6J0UR96_9SAUR</name>
<dbReference type="Gene3D" id="3.80.10.10">
    <property type="entry name" value="Ribonuclease Inhibitor"/>
    <property type="match status" value="1"/>
</dbReference>
<dbReference type="GeneID" id="110085718"/>
<dbReference type="InterPro" id="IPR036047">
    <property type="entry name" value="F-box-like_dom_sf"/>
</dbReference>
<dbReference type="AlphaFoldDB" id="A0A6J0UR96"/>